<proteinExistence type="predicted"/>
<evidence type="ECO:0000313" key="1">
    <source>
        <dbReference type="EMBL" id="SDJ83078.1"/>
    </source>
</evidence>
<dbReference type="PANTHER" id="PTHR33747">
    <property type="entry name" value="UPF0225 PROTEIN SCO1677"/>
    <property type="match status" value="1"/>
</dbReference>
<keyword evidence="2" id="KW-1185">Reference proteome</keyword>
<dbReference type="STRING" id="571298.SAMN04488026_102510"/>
<accession>A0A1G8WXF3</accession>
<organism evidence="1 2">
    <name type="scientific">Aliiruegeria lutimaris</name>
    <dbReference type="NCBI Taxonomy" id="571298"/>
    <lineage>
        <taxon>Bacteria</taxon>
        <taxon>Pseudomonadati</taxon>
        <taxon>Pseudomonadota</taxon>
        <taxon>Alphaproteobacteria</taxon>
        <taxon>Rhodobacterales</taxon>
        <taxon>Roseobacteraceae</taxon>
        <taxon>Aliiruegeria</taxon>
    </lineage>
</organism>
<dbReference type="Pfam" id="PF06685">
    <property type="entry name" value="DUF1186"/>
    <property type="match status" value="1"/>
</dbReference>
<dbReference type="Proteomes" id="UP000199382">
    <property type="component" value="Unassembled WGS sequence"/>
</dbReference>
<dbReference type="EMBL" id="FNEK01000025">
    <property type="protein sequence ID" value="SDJ83078.1"/>
    <property type="molecule type" value="Genomic_DNA"/>
</dbReference>
<dbReference type="Gene3D" id="3.10.450.50">
    <property type="match status" value="1"/>
</dbReference>
<dbReference type="RefSeq" id="WP_170844564.1">
    <property type="nucleotide sequence ID" value="NZ_FNEK01000025.1"/>
</dbReference>
<gene>
    <name evidence="1" type="ORF">SAMN04488026_102510</name>
</gene>
<dbReference type="Pfam" id="PF02810">
    <property type="entry name" value="SEC-C"/>
    <property type="match status" value="1"/>
</dbReference>
<dbReference type="SUPFAM" id="SSF103642">
    <property type="entry name" value="Sec-C motif"/>
    <property type="match status" value="1"/>
</dbReference>
<name>A0A1G8WXF3_9RHOB</name>
<dbReference type="InterPro" id="IPR010602">
    <property type="entry name" value="DUF1186"/>
</dbReference>
<reference evidence="1 2" key="1">
    <citation type="submission" date="2016-10" db="EMBL/GenBank/DDBJ databases">
        <authorList>
            <person name="de Groot N.N."/>
        </authorList>
    </citation>
    <scope>NUCLEOTIDE SEQUENCE [LARGE SCALE GENOMIC DNA]</scope>
    <source>
        <strain evidence="1 2">DSM 25294</strain>
    </source>
</reference>
<sequence length="299" mass="32965">MTPTEIMEALAEPGPLPRKAMEAAGRSREAMIFEFLACIERLQTADTDTALKSDLNAFLFVYYLLGEWCDPRSYRPLVSLLRCNPDLLETVLGDALTEATARVVAGVCDGDLQPIFDAACDETADEFVRSQMFDAMTALALSDPSKRSQVYEFLSNFEGPRTKDSEASILSAWAFSIAALGLSDLKPAVRKIYGAGRIPPDDSDFPYFERCLEQTLSAGRPLWFERRRVGQPIDSAIDELSGWYCFSPEFLESKSDGSARTGDSLGLSSDTFQTVLPKVGRNDPCPCGSGKKYKKCCLH</sequence>
<dbReference type="AlphaFoldDB" id="A0A1G8WXF3"/>
<dbReference type="InterPro" id="IPR004027">
    <property type="entry name" value="SEC_C_motif"/>
</dbReference>
<dbReference type="PANTHER" id="PTHR33747:SF1">
    <property type="entry name" value="ADENYLATE CYCLASE-ASSOCIATED CAP C-TERMINAL DOMAIN-CONTAINING PROTEIN"/>
    <property type="match status" value="1"/>
</dbReference>
<evidence type="ECO:0000313" key="2">
    <source>
        <dbReference type="Proteomes" id="UP000199382"/>
    </source>
</evidence>
<protein>
    <submittedName>
        <fullName evidence="1">SEC-C motif-containing protein</fullName>
    </submittedName>
</protein>